<sequence>MIEPYRLRVDARAEPREVDAPDPELSWALRSDDRGATPVSYRVTVRSAADALWDSGIREGDSTRLRYDGPPLIPETSYVWTVEVEDRQGARSRAESTFETGVCDWSGVVWIGRDPEPNGAIDATDRDSDAPVRPTLRTKDLSPPLQLRRAFATPAAPVRARLTVTARGLVVPYINGARVGDDELLPGWTDYRTRIQYRTFDVTDLVHTGENVLAAEVGEGWWSGFVGFDHRHHAHHYGTAPQLLARLVIDDTDGGRTVLGTDESWREHAGRRRWADLLIGEYIDSTHETPGWTGRGFDDSGWRPAQVLDADPGPLIGQRDEPVRVVDELAPVAVDRTASRTIIDFGQNLVGRLRLPASPDHALTVRHGEMLDADGELYTDNLRSAEATDHVRSTTPTEPVFTFHGFRYAELSGADVDPTQVRAAVLSSDVEWTGEVTTSSPFLNRLIGNIRWGQLGNVVSVPTDCPQRDERLGWTADVQVFAPTATLNADLQALLRRWLDDLVSAQLPNGSVPDVIPRSPGTTLFDYGAPGWGDAIVLVPWTLYRAYGDVDVLRAMFGPMRRWLDYVAERNPDGLWRSRRGNDYGDWLSVDEHTPKEVVATAYHAHATATAARIAEVLGEHEAARELDTRAALIRAAFVEAFLGEKGRVHGDSQTAYLMTLAWDLAPEDRRPALFARLVDKIEQRGARLTTGFHGVALLCPTLTRFGRPDLAYDLLFQREFPSWGFSIDNGATTIWERWDGWTPDGGFQTPEMNSFNHYSLGSVGQWIYSDVAGIAQADDSAGFRRVLVAPSIDPRLEWVNGRLQAPHGEITTRWVREGDEIVLTVTLPPGTTGTARLGARDAEVRAGTTVLRALVTEV</sequence>
<dbReference type="Pfam" id="PF05592">
    <property type="entry name" value="Bac_rhamnosid"/>
    <property type="match status" value="1"/>
</dbReference>
<feature type="domain" description="Bacterial alpha-L-rhamnosidase N-terminal" evidence="6">
    <location>
        <begin position="157"/>
        <end position="326"/>
    </location>
</feature>
<dbReference type="Pfam" id="PF17390">
    <property type="entry name" value="Bac_rhamnosid_C"/>
    <property type="match status" value="1"/>
</dbReference>
<feature type="domain" description="Alpha-L-rhamnosidase six-hairpin glycosidase" evidence="7">
    <location>
        <begin position="433"/>
        <end position="772"/>
    </location>
</feature>
<feature type="domain" description="Alpha-L-rhamnosidase concanavalin-like" evidence="5">
    <location>
        <begin position="339"/>
        <end position="424"/>
    </location>
</feature>
<feature type="region of interest" description="Disordered" evidence="4">
    <location>
        <begin position="117"/>
        <end position="139"/>
    </location>
</feature>
<dbReference type="RefSeq" id="WP_307246803.1">
    <property type="nucleotide sequence ID" value="NZ_JAUSQZ010000001.1"/>
</dbReference>
<dbReference type="Gene3D" id="2.60.40.10">
    <property type="entry name" value="Immunoglobulins"/>
    <property type="match status" value="1"/>
</dbReference>
<dbReference type="Pfam" id="PF17389">
    <property type="entry name" value="Bac_rhamnosid6H"/>
    <property type="match status" value="1"/>
</dbReference>
<dbReference type="Gene3D" id="1.50.10.10">
    <property type="match status" value="1"/>
</dbReference>
<dbReference type="SUPFAM" id="SSF48208">
    <property type="entry name" value="Six-hairpin glycosidases"/>
    <property type="match status" value="1"/>
</dbReference>
<feature type="domain" description="Alpha-L-rhamnosidase C-terminal" evidence="8">
    <location>
        <begin position="779"/>
        <end position="844"/>
    </location>
</feature>
<name>A0ABT9P9C1_9ACTN</name>
<dbReference type="Proteomes" id="UP001235712">
    <property type="component" value="Unassembled WGS sequence"/>
</dbReference>
<dbReference type="InterPro" id="IPR035398">
    <property type="entry name" value="Bac_rhamnosid_C"/>
</dbReference>
<keyword evidence="3 9" id="KW-0378">Hydrolase</keyword>
<evidence type="ECO:0000259" key="8">
    <source>
        <dbReference type="Pfam" id="PF17390"/>
    </source>
</evidence>
<comment type="caution">
    <text evidence="9">The sequence shown here is derived from an EMBL/GenBank/DDBJ whole genome shotgun (WGS) entry which is preliminary data.</text>
</comment>
<evidence type="ECO:0000256" key="3">
    <source>
        <dbReference type="ARBA" id="ARBA00022801"/>
    </source>
</evidence>
<evidence type="ECO:0000256" key="1">
    <source>
        <dbReference type="ARBA" id="ARBA00001445"/>
    </source>
</evidence>
<keyword evidence="9" id="KW-0326">Glycosidase</keyword>
<comment type="catalytic activity">
    <reaction evidence="1">
        <text>Hydrolysis of terminal non-reducing alpha-L-rhamnose residues in alpha-L-rhamnosides.</text>
        <dbReference type="EC" id="3.2.1.40"/>
    </reaction>
</comment>
<dbReference type="PIRSF" id="PIRSF010631">
    <property type="entry name" value="A-rhamnsds"/>
    <property type="match status" value="1"/>
</dbReference>
<reference evidence="9 10" key="1">
    <citation type="submission" date="2023-07" db="EMBL/GenBank/DDBJ databases">
        <title>Sequencing the genomes of 1000 actinobacteria strains.</title>
        <authorList>
            <person name="Klenk H.-P."/>
        </authorList>
    </citation>
    <scope>NUCLEOTIDE SEQUENCE [LARGE SCALE GENOMIC DNA]</scope>
    <source>
        <strain evidence="9 10">DSM 44388</strain>
    </source>
</reference>
<dbReference type="InterPro" id="IPR008902">
    <property type="entry name" value="Rhamnosid_concanavalin"/>
</dbReference>
<evidence type="ECO:0000313" key="9">
    <source>
        <dbReference type="EMBL" id="MDP9829019.1"/>
    </source>
</evidence>
<evidence type="ECO:0000259" key="6">
    <source>
        <dbReference type="Pfam" id="PF08531"/>
    </source>
</evidence>
<evidence type="ECO:0000259" key="5">
    <source>
        <dbReference type="Pfam" id="PF05592"/>
    </source>
</evidence>
<dbReference type="Gene3D" id="2.60.420.10">
    <property type="entry name" value="Maltose phosphorylase, domain 3"/>
    <property type="match status" value="1"/>
</dbReference>
<dbReference type="GO" id="GO:0030596">
    <property type="term" value="F:alpha-L-rhamnosidase activity"/>
    <property type="evidence" value="ECO:0007669"/>
    <property type="project" value="UniProtKB-EC"/>
</dbReference>
<dbReference type="Pfam" id="PF08531">
    <property type="entry name" value="Bac_rhamnosid_N"/>
    <property type="match status" value="1"/>
</dbReference>
<dbReference type="InterPro" id="IPR013737">
    <property type="entry name" value="Bac_rhamnosid_N"/>
</dbReference>
<accession>A0ABT9P9C1</accession>
<dbReference type="InterPro" id="IPR016007">
    <property type="entry name" value="Alpha_rhamnosid"/>
</dbReference>
<evidence type="ECO:0000256" key="4">
    <source>
        <dbReference type="SAM" id="MobiDB-lite"/>
    </source>
</evidence>
<dbReference type="EC" id="3.2.1.40" evidence="2"/>
<dbReference type="InterPro" id="IPR012341">
    <property type="entry name" value="6hp_glycosidase-like_sf"/>
</dbReference>
<gene>
    <name evidence="9" type="ORF">J2S57_004768</name>
</gene>
<dbReference type="InterPro" id="IPR035396">
    <property type="entry name" value="Bac_rhamnosid6H"/>
</dbReference>
<evidence type="ECO:0000259" key="7">
    <source>
        <dbReference type="Pfam" id="PF17389"/>
    </source>
</evidence>
<dbReference type="EMBL" id="JAUSQZ010000001">
    <property type="protein sequence ID" value="MDP9829019.1"/>
    <property type="molecule type" value="Genomic_DNA"/>
</dbReference>
<evidence type="ECO:0000256" key="2">
    <source>
        <dbReference type="ARBA" id="ARBA00012652"/>
    </source>
</evidence>
<dbReference type="InterPro" id="IPR008928">
    <property type="entry name" value="6-hairpin_glycosidase_sf"/>
</dbReference>
<dbReference type="InterPro" id="IPR013783">
    <property type="entry name" value="Ig-like_fold"/>
</dbReference>
<dbReference type="PANTHER" id="PTHR33307">
    <property type="entry name" value="ALPHA-RHAMNOSIDASE (EUROFUNG)"/>
    <property type="match status" value="1"/>
</dbReference>
<keyword evidence="10" id="KW-1185">Reference proteome</keyword>
<dbReference type="Gene3D" id="2.60.120.260">
    <property type="entry name" value="Galactose-binding domain-like"/>
    <property type="match status" value="2"/>
</dbReference>
<proteinExistence type="predicted"/>
<dbReference type="Pfam" id="PF25788">
    <property type="entry name" value="Ig_Rha78A_N"/>
    <property type="match status" value="1"/>
</dbReference>
<organism evidence="9 10">
    <name type="scientific">Kineosporia succinea</name>
    <dbReference type="NCBI Taxonomy" id="84632"/>
    <lineage>
        <taxon>Bacteria</taxon>
        <taxon>Bacillati</taxon>
        <taxon>Actinomycetota</taxon>
        <taxon>Actinomycetes</taxon>
        <taxon>Kineosporiales</taxon>
        <taxon>Kineosporiaceae</taxon>
        <taxon>Kineosporia</taxon>
    </lineage>
</organism>
<evidence type="ECO:0000313" key="10">
    <source>
        <dbReference type="Proteomes" id="UP001235712"/>
    </source>
</evidence>
<dbReference type="PANTHER" id="PTHR33307:SF6">
    <property type="entry name" value="ALPHA-RHAMNOSIDASE (EUROFUNG)-RELATED"/>
    <property type="match status" value="1"/>
</dbReference>
<protein>
    <recommendedName>
        <fullName evidence="2">alpha-L-rhamnosidase</fullName>
        <ecNumber evidence="2">3.2.1.40</ecNumber>
    </recommendedName>
</protein>